<dbReference type="AlphaFoldDB" id="A0A0M0KLK8"/>
<dbReference type="OMA" id="CFGVYDK"/>
<dbReference type="PANTHER" id="PTHR38450:SF1">
    <property type="entry name" value="STAGE V SPORULATION PROTEIN AC"/>
    <property type="match status" value="1"/>
</dbReference>
<dbReference type="InterPro" id="IPR014203">
    <property type="entry name" value="Spore_V_AC"/>
</dbReference>
<dbReference type="Pfam" id="PF03862">
    <property type="entry name" value="SpoVAC_SpoVAEB"/>
    <property type="match status" value="1"/>
</dbReference>
<feature type="transmembrane region" description="Helical" evidence="1">
    <location>
        <begin position="62"/>
        <end position="79"/>
    </location>
</feature>
<proteinExistence type="predicted"/>
<accession>A0A0M0KLK8</accession>
<evidence type="ECO:0000256" key="1">
    <source>
        <dbReference type="SAM" id="Phobius"/>
    </source>
</evidence>
<organism evidence="2">
    <name type="scientific">Halalkalibacterium halodurans</name>
    <name type="common">Bacillus halodurans</name>
    <dbReference type="NCBI Taxonomy" id="86665"/>
    <lineage>
        <taxon>Bacteria</taxon>
        <taxon>Bacillati</taxon>
        <taxon>Bacillota</taxon>
        <taxon>Bacilli</taxon>
        <taxon>Bacillales</taxon>
        <taxon>Bacillaceae</taxon>
        <taxon>Halalkalibacterium (ex Joshi et al. 2022)</taxon>
    </lineage>
</organism>
<dbReference type="PATRIC" id="fig|136160.3.peg.2769"/>
<dbReference type="InterPro" id="IPR005562">
    <property type="entry name" value="SpoVA"/>
</dbReference>
<comment type="caution">
    <text evidence="2">The sequence shown here is derived from an EMBL/GenBank/DDBJ whole genome shotgun (WGS) entry which is preliminary data.</text>
</comment>
<keyword evidence="1" id="KW-0812">Transmembrane</keyword>
<evidence type="ECO:0000313" key="2">
    <source>
        <dbReference type="EMBL" id="KOO39452.1"/>
    </source>
</evidence>
<reference evidence="2" key="1">
    <citation type="submission" date="2015-08" db="EMBL/GenBank/DDBJ databases">
        <title>Complete DNA Sequence of Pseudomonas syringae pv. actinidiae, the Causal Agent of Kiwifruit Canker Disease.</title>
        <authorList>
            <person name="Rikkerink E.H.A."/>
            <person name="Fineran P.C."/>
        </authorList>
    </citation>
    <scope>NUCLEOTIDE SEQUENCE</scope>
    <source>
        <strain evidence="2">DSM 13666</strain>
    </source>
</reference>
<dbReference type="RefSeq" id="WP_010897704.1">
    <property type="nucleotide sequence ID" value="NZ_CP040441.1"/>
</dbReference>
<gene>
    <name evidence="2" type="ORF">AMD02_11770</name>
</gene>
<dbReference type="EMBL" id="LILD01000001">
    <property type="protein sequence ID" value="KOO39452.1"/>
    <property type="molecule type" value="Genomic_DNA"/>
</dbReference>
<keyword evidence="1" id="KW-1133">Transmembrane helix</keyword>
<feature type="transmembrane region" description="Helical" evidence="1">
    <location>
        <begin position="86"/>
        <end position="106"/>
    </location>
</feature>
<dbReference type="GeneID" id="87597162"/>
<name>A0A0M0KLK8_ALKHA</name>
<feature type="transmembrane region" description="Helical" evidence="1">
    <location>
        <begin position="29"/>
        <end position="50"/>
    </location>
</feature>
<protein>
    <submittedName>
        <fullName evidence="2">Stage V sporulation protein AC</fullName>
    </submittedName>
</protein>
<dbReference type="PANTHER" id="PTHR38450">
    <property type="entry name" value="STAGE V SPORULATION PROTEIN AC-RELATED"/>
    <property type="match status" value="1"/>
</dbReference>
<keyword evidence="1" id="KW-0472">Membrane</keyword>
<dbReference type="NCBIfam" id="TIGR02838">
    <property type="entry name" value="spore_V_AC"/>
    <property type="match status" value="1"/>
</dbReference>
<feature type="transmembrane region" description="Helical" evidence="1">
    <location>
        <begin position="126"/>
        <end position="146"/>
    </location>
</feature>
<sequence length="151" mass="16224">MTTDVKKQYQANIKLYQPKPNYGKNAVRAFLIGGFICLLGEAISDLYLMWFPLSERTVTAPMMATMILLAALFTGVGLYDKLGQFGGAGALVPVTGFTNAMASAALEHRSEGLVHGVATNMFKMVGAVIVFGVVVSYLVGLTRLLVQMLIS</sequence>